<feature type="compositionally biased region" description="Low complexity" evidence="1">
    <location>
        <begin position="134"/>
        <end position="150"/>
    </location>
</feature>
<comment type="caution">
    <text evidence="2">The sequence shown here is derived from an EMBL/GenBank/DDBJ whole genome shotgun (WGS) entry which is preliminary data.</text>
</comment>
<dbReference type="Proteomes" id="UP000325598">
    <property type="component" value="Unassembled WGS sequence"/>
</dbReference>
<dbReference type="EMBL" id="BLAG01000011">
    <property type="protein sequence ID" value="GES31877.1"/>
    <property type="molecule type" value="Genomic_DNA"/>
</dbReference>
<evidence type="ECO:0000313" key="2">
    <source>
        <dbReference type="EMBL" id="GES31877.1"/>
    </source>
</evidence>
<feature type="compositionally biased region" description="Pro residues" evidence="1">
    <location>
        <begin position="175"/>
        <end position="195"/>
    </location>
</feature>
<gene>
    <name evidence="2" type="ORF">San01_43640</name>
</gene>
<keyword evidence="3" id="KW-1185">Reference proteome</keyword>
<evidence type="ECO:0000256" key="1">
    <source>
        <dbReference type="SAM" id="MobiDB-lite"/>
    </source>
</evidence>
<feature type="region of interest" description="Disordered" evidence="1">
    <location>
        <begin position="110"/>
        <end position="150"/>
    </location>
</feature>
<feature type="region of interest" description="Disordered" evidence="1">
    <location>
        <begin position="242"/>
        <end position="312"/>
    </location>
</feature>
<evidence type="ECO:0000313" key="3">
    <source>
        <dbReference type="Proteomes" id="UP000325598"/>
    </source>
</evidence>
<organism evidence="2 3">
    <name type="scientific">Streptomyces angustmyceticus</name>
    <dbReference type="NCBI Taxonomy" id="285578"/>
    <lineage>
        <taxon>Bacteria</taxon>
        <taxon>Bacillati</taxon>
        <taxon>Actinomycetota</taxon>
        <taxon>Actinomycetes</taxon>
        <taxon>Kitasatosporales</taxon>
        <taxon>Streptomycetaceae</taxon>
        <taxon>Streptomyces</taxon>
    </lineage>
</organism>
<accession>A0A5J4LC44</accession>
<feature type="compositionally biased region" description="Pro residues" evidence="1">
    <location>
        <begin position="114"/>
        <end position="130"/>
    </location>
</feature>
<protein>
    <submittedName>
        <fullName evidence="2">Uncharacterized protein</fullName>
    </submittedName>
</protein>
<proteinExistence type="predicted"/>
<feature type="compositionally biased region" description="Gly residues" evidence="1">
    <location>
        <begin position="256"/>
        <end position="265"/>
    </location>
</feature>
<sequence>MANDLPAPAIRPPDAPVRTRLRALPGARFVLPLCPCRSRYAPVPYGSDGEDCDDCDVCNGDTGATEDGPEAWVLGGGGLAGGGVAGAVGVLGGGVAGGVTGWSGRVGEGFGRPGRPPCPAESPCAPPAPGSGPDGCTGWDGSPGSDGSASSFPAFFLPLSSPSAGRPAPWWPIRRGPPPWPSTVTPPGPDSPPFPSCRAAEPEGLGFSSGSLTLIQPASDAASAETATAAETARECLRRAVGRDGAAGPADDEDGVGVGGEGLLGLGRTAGPPDPERRDGGTDALPNSRRPPEDTHGPRPIAPVTPSGRGAP</sequence>
<reference evidence="2 3" key="1">
    <citation type="submission" date="2019-10" db="EMBL/GenBank/DDBJ databases">
        <title>Whole genome shotgun sequence of Streptomyces angustmyceticus NBRC 3934.</title>
        <authorList>
            <person name="Hosoyama A."/>
            <person name="Ichikawa N."/>
            <person name="Kimura A."/>
            <person name="Kitahashi Y."/>
            <person name="Komaki H."/>
            <person name="Uohara A."/>
        </authorList>
    </citation>
    <scope>NUCLEOTIDE SEQUENCE [LARGE SCALE GENOMIC DNA]</scope>
    <source>
        <strain evidence="2 3">NBRC 3934</strain>
    </source>
</reference>
<name>A0A5J4LC44_9ACTN</name>
<feature type="region of interest" description="Disordered" evidence="1">
    <location>
        <begin position="172"/>
        <end position="211"/>
    </location>
</feature>
<dbReference type="AlphaFoldDB" id="A0A5J4LC44"/>